<name>A0A0K2LF16_9LACO</name>
<evidence type="ECO:0008006" key="3">
    <source>
        <dbReference type="Google" id="ProtNLM"/>
    </source>
</evidence>
<accession>A0A0K2LF16</accession>
<dbReference type="Gene3D" id="2.60.120.200">
    <property type="match status" value="1"/>
</dbReference>
<dbReference type="KEGG" id="lhi:JP39_10685"/>
<protein>
    <recommendedName>
        <fullName evidence="3">WxL domain-containing protein</fullName>
    </recommendedName>
</protein>
<dbReference type="InterPro" id="IPR013320">
    <property type="entry name" value="ConA-like_dom_sf"/>
</dbReference>
<dbReference type="SUPFAM" id="SSF49899">
    <property type="entry name" value="Concanavalin A-like lectins/glucanases"/>
    <property type="match status" value="1"/>
</dbReference>
<evidence type="ECO:0000313" key="1">
    <source>
        <dbReference type="EMBL" id="ALB29778.1"/>
    </source>
</evidence>
<proteinExistence type="predicted"/>
<dbReference type="EMBL" id="CP012559">
    <property type="protein sequence ID" value="ALB29778.1"/>
    <property type="molecule type" value="Genomic_DNA"/>
</dbReference>
<dbReference type="Proteomes" id="UP000061546">
    <property type="component" value="Chromosome"/>
</dbReference>
<sequence length="734" mass="77661">MGIEGFFNSSVNVKAASAASALAEQNAGLSTAPDNLGLDSTLFTKGDFSDYKTSSGGTVNNLASLMSATGSPFGDLRAIRMTYNTNQAAAIWSNVGGGNYIDITKKQTLSMWLYFGPKTHTSTGDFGDGMAFVLQNSSLGVKDFSHKGTTLGAGETLGVWGLDNDNSVDSPKTIADTAIQDSWALEFDTTANTAGDPGGADGFDQGISGQHIAYGYPHDPTTYIRGGTPPKTGLFGSTSGGYYYTQHHTGTVPVTLHDGQWHHLTISWDPTTFQATYSFNDKNPDGSKGTNPITETTDPIKPTEFGVVPDNHLRWGFTATTGDSYEANLIAFESIPSSVEGDATATIKDETQNKDVKDGDSVNSNDQLAINYNLTYDSGRDSWDNIVADLNLPSGVTYTADSNGNIGKITYSDGSTKDIKSSFLSGTSVNGYPVDKSLSSTGPTSATITINGVAKAVSSDTTVASTRSKIDSDTLIKDVDSPSFTIKKSKPINLSLDKSNVSVSPDKDVGITGTVSYTDGTAVTNSAVSVYAKLKDNDTGMETTLDTFPLSSDDASGKLNFSIPADKLTGTTNDLEVYVMDKDGNKSTTSTEVISKTGALSLTVNKGYNFSNVNQVTASHLITRSGNWDITVNDGRQVSQDNVWHLSADTDGLKSGDTPFNGEMVYKDNNGDEQSLMGDNLVDIANGVKTQDGEQTTSVSKAWNSGMGIFLRSNGLMTAGKYTGEINWTLSDTL</sequence>
<dbReference type="STRING" id="1074467.JP39_10685"/>
<evidence type="ECO:0000313" key="2">
    <source>
        <dbReference type="Proteomes" id="UP000061546"/>
    </source>
</evidence>
<reference evidence="1 2" key="1">
    <citation type="submission" date="2015-08" db="EMBL/GenBank/DDBJ databases">
        <title>Genomic sequence of Lactobacillus heilongjiangensis DSM 28069, isolated from Chinese traditional pickle.</title>
        <authorList>
            <person name="Jiang X."/>
            <person name="Zheng B."/>
            <person name="Cheng H."/>
        </authorList>
    </citation>
    <scope>NUCLEOTIDE SEQUENCE [LARGE SCALE GENOMIC DNA]</scope>
    <source>
        <strain evidence="1 2">DSM 28069</strain>
    </source>
</reference>
<keyword evidence="2" id="KW-1185">Reference proteome</keyword>
<gene>
    <name evidence="1" type="ORF">JP39_10685</name>
</gene>
<organism evidence="1 2">
    <name type="scientific">Companilactobacillus heilongjiangensis</name>
    <dbReference type="NCBI Taxonomy" id="1074467"/>
    <lineage>
        <taxon>Bacteria</taxon>
        <taxon>Bacillati</taxon>
        <taxon>Bacillota</taxon>
        <taxon>Bacilli</taxon>
        <taxon>Lactobacillales</taxon>
        <taxon>Lactobacillaceae</taxon>
        <taxon>Companilactobacillus</taxon>
    </lineage>
</organism>
<dbReference type="AlphaFoldDB" id="A0A0K2LF16"/>